<feature type="domain" description="Enoyl reductase (ER)" evidence="3">
    <location>
        <begin position="69"/>
        <end position="388"/>
    </location>
</feature>
<reference evidence="4 5" key="1">
    <citation type="submission" date="2021-06" db="EMBL/GenBank/DDBJ databases">
        <title>Chromosome-level genome assembly of the red-tail catfish (Hemibagrus wyckioides).</title>
        <authorList>
            <person name="Shao F."/>
        </authorList>
    </citation>
    <scope>NUCLEOTIDE SEQUENCE [LARGE SCALE GENOMIC DNA]</scope>
    <source>
        <strain evidence="4">EC202008001</strain>
        <tissue evidence="4">Blood</tissue>
    </source>
</reference>
<sequence>MVHFGRRYLGLSHEEAWTLEFLQRSFSVRNENSAKVCIRLFNLLTLPEVMFQHPDEDTTMQAVCCKGPGGPEKLYLGRVPKPKPKDGEVLIKISATALNRADLLQRKGLYPAPPGASEILGLEAAGVVTGFGPGLKGNFNLGDKVMALLSGGGYAEYVAVPEELLMPVPSHLTLYEAAAIPEAWLTAYQLLHFIAQVKEGESVLIHAGASGVGTAAIQLARLFHAVPLVTAGSPDKLKIAVKLGAAAGFNYKDGDFSEKILQFTQGRGVDIILDCIGGSYWEKNVRSLAMDGRWVLYGVMGGKAVDGDLLGKLLFKRGHILSSLLRSRSLQYKAELIGSFIEQALPHFQPTDLSMSLRPIIDTMFKMEHIAEAHSYMEANKNTGKIIIKISET</sequence>
<dbReference type="GO" id="GO:0048038">
    <property type="term" value="F:quinone binding"/>
    <property type="evidence" value="ECO:0007669"/>
    <property type="project" value="TreeGrafter"/>
</dbReference>
<evidence type="ECO:0000313" key="5">
    <source>
        <dbReference type="Proteomes" id="UP000824219"/>
    </source>
</evidence>
<dbReference type="InterPro" id="IPR036291">
    <property type="entry name" value="NAD(P)-bd_dom_sf"/>
</dbReference>
<dbReference type="CDD" id="cd05276">
    <property type="entry name" value="p53_inducible_oxidoreductase"/>
    <property type="match status" value="1"/>
</dbReference>
<evidence type="ECO:0000259" key="3">
    <source>
        <dbReference type="SMART" id="SM00829"/>
    </source>
</evidence>
<keyword evidence="5" id="KW-1185">Reference proteome</keyword>
<dbReference type="InterPro" id="IPR014189">
    <property type="entry name" value="Quinone_OxRdtase_PIG3"/>
</dbReference>
<dbReference type="FunFam" id="3.40.50.720:FF:000314">
    <property type="entry name" value="Quinone oxidoreductase PIG3"/>
    <property type="match status" value="1"/>
</dbReference>
<dbReference type="SMART" id="SM00829">
    <property type="entry name" value="PKS_ER"/>
    <property type="match status" value="1"/>
</dbReference>
<dbReference type="Gene3D" id="3.40.50.720">
    <property type="entry name" value="NAD(P)-binding Rossmann-like Domain"/>
    <property type="match status" value="1"/>
</dbReference>
<accession>A0A9D3NTK1</accession>
<dbReference type="SUPFAM" id="SSF51735">
    <property type="entry name" value="NAD(P)-binding Rossmann-fold domains"/>
    <property type="match status" value="1"/>
</dbReference>
<evidence type="ECO:0000256" key="1">
    <source>
        <dbReference type="ARBA" id="ARBA00022857"/>
    </source>
</evidence>
<dbReference type="OrthoDB" id="3509362at2759"/>
<dbReference type="InterPro" id="IPR013149">
    <property type="entry name" value="ADH-like_C"/>
</dbReference>
<evidence type="ECO:0000313" key="4">
    <source>
        <dbReference type="EMBL" id="KAG7328405.1"/>
    </source>
</evidence>
<protein>
    <recommendedName>
        <fullName evidence="3">Enoyl reductase (ER) domain-containing protein</fullName>
    </recommendedName>
</protein>
<organism evidence="4 5">
    <name type="scientific">Hemibagrus wyckioides</name>
    <dbReference type="NCBI Taxonomy" id="337641"/>
    <lineage>
        <taxon>Eukaryota</taxon>
        <taxon>Metazoa</taxon>
        <taxon>Chordata</taxon>
        <taxon>Craniata</taxon>
        <taxon>Vertebrata</taxon>
        <taxon>Euteleostomi</taxon>
        <taxon>Actinopterygii</taxon>
        <taxon>Neopterygii</taxon>
        <taxon>Teleostei</taxon>
        <taxon>Ostariophysi</taxon>
        <taxon>Siluriformes</taxon>
        <taxon>Bagridae</taxon>
        <taxon>Hemibagrus</taxon>
    </lineage>
</organism>
<dbReference type="PANTHER" id="PTHR48106:SF18">
    <property type="entry name" value="QUINONE OXIDOREDUCTASE PIG3"/>
    <property type="match status" value="1"/>
</dbReference>
<dbReference type="Proteomes" id="UP000824219">
    <property type="component" value="Linkage Group LG09"/>
</dbReference>
<dbReference type="InterPro" id="IPR011032">
    <property type="entry name" value="GroES-like_sf"/>
</dbReference>
<name>A0A9D3NTK1_9TELE</name>
<keyword evidence="2" id="KW-0560">Oxidoreductase</keyword>
<dbReference type="EMBL" id="JAHKSW010000009">
    <property type="protein sequence ID" value="KAG7328405.1"/>
    <property type="molecule type" value="Genomic_DNA"/>
</dbReference>
<dbReference type="Pfam" id="PF08240">
    <property type="entry name" value="ADH_N"/>
    <property type="match status" value="1"/>
</dbReference>
<gene>
    <name evidence="4" type="ORF">KOW79_008349</name>
</gene>
<dbReference type="PANTHER" id="PTHR48106">
    <property type="entry name" value="QUINONE OXIDOREDUCTASE PIG3-RELATED"/>
    <property type="match status" value="1"/>
</dbReference>
<dbReference type="GO" id="GO:0003960">
    <property type="term" value="F:quinone reductase (NADPH) activity"/>
    <property type="evidence" value="ECO:0007669"/>
    <property type="project" value="TreeGrafter"/>
</dbReference>
<dbReference type="AlphaFoldDB" id="A0A9D3NTK1"/>
<dbReference type="InterPro" id="IPR020843">
    <property type="entry name" value="ER"/>
</dbReference>
<comment type="caution">
    <text evidence="4">The sequence shown here is derived from an EMBL/GenBank/DDBJ whole genome shotgun (WGS) entry which is preliminary data.</text>
</comment>
<evidence type="ECO:0000256" key="2">
    <source>
        <dbReference type="ARBA" id="ARBA00023002"/>
    </source>
</evidence>
<keyword evidence="1" id="KW-0521">NADP</keyword>
<dbReference type="SUPFAM" id="SSF50129">
    <property type="entry name" value="GroES-like"/>
    <property type="match status" value="1"/>
</dbReference>
<dbReference type="GO" id="GO:0070402">
    <property type="term" value="F:NADPH binding"/>
    <property type="evidence" value="ECO:0007669"/>
    <property type="project" value="TreeGrafter"/>
</dbReference>
<dbReference type="NCBIfam" id="TIGR02824">
    <property type="entry name" value="quinone_pig3"/>
    <property type="match status" value="1"/>
</dbReference>
<dbReference type="Gene3D" id="3.90.180.10">
    <property type="entry name" value="Medium-chain alcohol dehydrogenases, catalytic domain"/>
    <property type="match status" value="1"/>
</dbReference>
<dbReference type="InterPro" id="IPR013154">
    <property type="entry name" value="ADH-like_N"/>
</dbReference>
<proteinExistence type="predicted"/>
<dbReference type="Pfam" id="PF00107">
    <property type="entry name" value="ADH_zinc_N"/>
    <property type="match status" value="1"/>
</dbReference>